<reference evidence="8" key="1">
    <citation type="submission" date="2015-09" db="EMBL/GenBank/DDBJ databases">
        <authorList>
            <consortium name="Pathogen Informatics"/>
        </authorList>
    </citation>
    <scope>NUCLEOTIDE SEQUENCE [LARGE SCALE GENOMIC DNA]</scope>
    <source>
        <strain evidence="8">Lake Konstanz</strain>
    </source>
</reference>
<feature type="region of interest" description="Disordered" evidence="4">
    <location>
        <begin position="179"/>
        <end position="204"/>
    </location>
</feature>
<feature type="transmembrane region" description="Helical" evidence="5">
    <location>
        <begin position="74"/>
        <end position="97"/>
    </location>
</feature>
<dbReference type="EMBL" id="CYKH01001031">
    <property type="protein sequence ID" value="CUG79195.1"/>
    <property type="molecule type" value="Genomic_DNA"/>
</dbReference>
<dbReference type="InterPro" id="IPR007657">
    <property type="entry name" value="Glycosyltransferase_61"/>
</dbReference>
<keyword evidence="5 7" id="KW-0812">Transmembrane</keyword>
<evidence type="ECO:0000256" key="5">
    <source>
        <dbReference type="SAM" id="Phobius"/>
    </source>
</evidence>
<keyword evidence="1" id="KW-0328">Glycosyltransferase</keyword>
<dbReference type="AlphaFoldDB" id="A0A0S4J3S0"/>
<name>A0A0S4J3S0_BODSA</name>
<keyword evidence="2" id="KW-0808">Transferase</keyword>
<evidence type="ECO:0000313" key="8">
    <source>
        <dbReference type="Proteomes" id="UP000051952"/>
    </source>
</evidence>
<dbReference type="OrthoDB" id="529273at2759"/>
<dbReference type="GO" id="GO:0016757">
    <property type="term" value="F:glycosyltransferase activity"/>
    <property type="evidence" value="ECO:0007669"/>
    <property type="project" value="UniProtKB-KW"/>
</dbReference>
<keyword evidence="5" id="KW-0472">Membrane</keyword>
<organism evidence="7 8">
    <name type="scientific">Bodo saltans</name>
    <name type="common">Flagellated protozoan</name>
    <dbReference type="NCBI Taxonomy" id="75058"/>
    <lineage>
        <taxon>Eukaryota</taxon>
        <taxon>Discoba</taxon>
        <taxon>Euglenozoa</taxon>
        <taxon>Kinetoplastea</taxon>
        <taxon>Metakinetoplastina</taxon>
        <taxon>Eubodonida</taxon>
        <taxon>Bodonidae</taxon>
        <taxon>Bodo</taxon>
    </lineage>
</organism>
<evidence type="ECO:0000256" key="1">
    <source>
        <dbReference type="ARBA" id="ARBA00022676"/>
    </source>
</evidence>
<evidence type="ECO:0000256" key="2">
    <source>
        <dbReference type="ARBA" id="ARBA00022679"/>
    </source>
</evidence>
<evidence type="ECO:0000256" key="4">
    <source>
        <dbReference type="SAM" id="MobiDB-lite"/>
    </source>
</evidence>
<keyword evidence="5" id="KW-1133">Transmembrane helix</keyword>
<feature type="transmembrane region" description="Helical" evidence="5">
    <location>
        <begin position="141"/>
        <end position="163"/>
    </location>
</feature>
<evidence type="ECO:0000259" key="6">
    <source>
        <dbReference type="Pfam" id="PF04577"/>
    </source>
</evidence>
<dbReference type="VEuPathDB" id="TriTrypDB:BSAL_86030"/>
<feature type="domain" description="Glycosyltransferase 61 catalytic" evidence="6">
    <location>
        <begin position="341"/>
        <end position="607"/>
    </location>
</feature>
<evidence type="ECO:0000256" key="3">
    <source>
        <dbReference type="ARBA" id="ARBA00023180"/>
    </source>
</evidence>
<dbReference type="PANTHER" id="PTHR20961">
    <property type="entry name" value="GLYCOSYLTRANSFERASE"/>
    <property type="match status" value="1"/>
</dbReference>
<proteinExistence type="predicted"/>
<keyword evidence="8" id="KW-1185">Reference proteome</keyword>
<accession>A0A0S4J3S0</accession>
<keyword evidence="3" id="KW-0325">Glycoprotein</keyword>
<protein>
    <submittedName>
        <fullName evidence="7">Transmembrane protein, putative</fullName>
    </submittedName>
</protein>
<dbReference type="InterPro" id="IPR049625">
    <property type="entry name" value="Glyco_transf_61_cat"/>
</dbReference>
<dbReference type="Pfam" id="PF04577">
    <property type="entry name" value="Glyco_transf_61"/>
    <property type="match status" value="1"/>
</dbReference>
<sequence length="725" mass="80302">MRPAARRVFFFHSENCDERKVIEAKKRRKNVAEARKVGEFVLEREGVAKEEPISSEKSANHNILIFLSHSQCSYFAFVVVFFTLDSHIHACFTIVLFRERERVFFCFLIASGSHERIVTMNAARVVAPPPPSAVSRRRAAWYARAACVVALVLVVVVGANNWGTESNFLHTSSEIPSWRTNSTATTGDRDTELNEARHQKPRLGVATATAAASLRTMRNECAATFGHPAPVGLTTVPSSPASPTVVPNNVVCVHRNKLYVDMEETTADVDVSATSIGVKKSRGDPPSSRPRRFEQDANVFSDTSLENFLAARGGNTAVHPPIFHSNSFAIVLSALWNSVNFFHMLMDGLVPAMYWIETTLPFLHDNHHSDAQQHSDDANRPTSSLDLKVVHMGDKKFLYTDNKKSLCTTCVAYSARAMVMAKNASSLEATIGNAVVGDVVVDRAIVADGSPASTTLPASSSSSSSSAVRFSDEELHCFCGAAVFGMNRLAKFSKERELGITAFRHRLVRSYGELAYGLAPRVEHYTRLGFWAGNKSTVGMPRLLLVNRNRRRIGNFDKIEVMAKEIGFNVATVYFENMAPDAQFHLSRYADVLVGIHGMALTFVANMDGEFRGVSDHESTGTASVATSSCKTLVELMHWINPTKFYIYREMAQLSGVAFSRLLPTSVSFGSSVENPAKEKVLLQKRNYYWWSLKGFDDQTVVFHEGQVRDVLLEAYQRAKRCSPV</sequence>
<gene>
    <name evidence="7" type="ORF">BSAL_86030</name>
</gene>
<feature type="compositionally biased region" description="Basic and acidic residues" evidence="4">
    <location>
        <begin position="187"/>
        <end position="198"/>
    </location>
</feature>
<evidence type="ECO:0000313" key="7">
    <source>
        <dbReference type="EMBL" id="CUG79195.1"/>
    </source>
</evidence>
<dbReference type="Proteomes" id="UP000051952">
    <property type="component" value="Unassembled WGS sequence"/>
</dbReference>